<proteinExistence type="predicted"/>
<keyword evidence="2" id="KW-1185">Reference proteome</keyword>
<protein>
    <submittedName>
        <fullName evidence="1">Uncharacterized protein</fullName>
    </submittedName>
</protein>
<organism evidence="1 2">
    <name type="scientific">Parelaphostrongylus tenuis</name>
    <name type="common">Meningeal worm</name>
    <dbReference type="NCBI Taxonomy" id="148309"/>
    <lineage>
        <taxon>Eukaryota</taxon>
        <taxon>Metazoa</taxon>
        <taxon>Ecdysozoa</taxon>
        <taxon>Nematoda</taxon>
        <taxon>Chromadorea</taxon>
        <taxon>Rhabditida</taxon>
        <taxon>Rhabditina</taxon>
        <taxon>Rhabditomorpha</taxon>
        <taxon>Strongyloidea</taxon>
        <taxon>Metastrongylidae</taxon>
        <taxon>Parelaphostrongylus</taxon>
    </lineage>
</organism>
<evidence type="ECO:0000313" key="2">
    <source>
        <dbReference type="Proteomes" id="UP001196413"/>
    </source>
</evidence>
<name>A0AAD5MU46_PARTN</name>
<sequence length="68" mass="7970">MAFLGFGQSADITIRLHDEETRPTAKIRGEDGQQETHYLFYDGENDRWHSEHCTKEAEPETRSSRHSY</sequence>
<dbReference type="AlphaFoldDB" id="A0AAD5MU46"/>
<accession>A0AAD5MU46</accession>
<evidence type="ECO:0000313" key="1">
    <source>
        <dbReference type="EMBL" id="KAJ1353764.1"/>
    </source>
</evidence>
<reference evidence="1" key="1">
    <citation type="submission" date="2021-06" db="EMBL/GenBank/DDBJ databases">
        <title>Parelaphostrongylus tenuis whole genome reference sequence.</title>
        <authorList>
            <person name="Garwood T.J."/>
            <person name="Larsen P.A."/>
            <person name="Fountain-Jones N.M."/>
            <person name="Garbe J.R."/>
            <person name="Macchietto M.G."/>
            <person name="Kania S.A."/>
            <person name="Gerhold R.W."/>
            <person name="Richards J.E."/>
            <person name="Wolf T.M."/>
        </authorList>
    </citation>
    <scope>NUCLEOTIDE SEQUENCE</scope>
    <source>
        <strain evidence="1">MNPRO001-30</strain>
        <tissue evidence="1">Meninges</tissue>
    </source>
</reference>
<gene>
    <name evidence="1" type="ORF">KIN20_010488</name>
</gene>
<dbReference type="Proteomes" id="UP001196413">
    <property type="component" value="Unassembled WGS sequence"/>
</dbReference>
<dbReference type="EMBL" id="JAHQIW010001835">
    <property type="protein sequence ID" value="KAJ1353764.1"/>
    <property type="molecule type" value="Genomic_DNA"/>
</dbReference>
<dbReference type="Gene3D" id="2.60.40.640">
    <property type="match status" value="1"/>
</dbReference>
<dbReference type="InterPro" id="IPR014752">
    <property type="entry name" value="Arrestin-like_C"/>
</dbReference>
<comment type="caution">
    <text evidence="1">The sequence shown here is derived from an EMBL/GenBank/DDBJ whole genome shotgun (WGS) entry which is preliminary data.</text>
</comment>